<dbReference type="GO" id="GO:0008299">
    <property type="term" value="P:isoprenoid biosynthetic process"/>
    <property type="evidence" value="ECO:0007669"/>
    <property type="project" value="InterPro"/>
</dbReference>
<evidence type="ECO:0000256" key="6">
    <source>
        <dbReference type="RuleBase" id="RU004466"/>
    </source>
</evidence>
<reference evidence="7 8" key="1">
    <citation type="submission" date="2017-05" db="EMBL/GenBank/DDBJ databases">
        <title>Lactobacillus nurukis nov., sp. nov., isolated from nuruk.</title>
        <authorList>
            <person name="Kim S.-J."/>
        </authorList>
    </citation>
    <scope>NUCLEOTIDE SEQUENCE [LARGE SCALE GENOMIC DNA]</scope>
    <source>
        <strain evidence="7 8">SYF10-1a</strain>
    </source>
</reference>
<dbReference type="Proteomes" id="UP000235649">
    <property type="component" value="Unassembled WGS sequence"/>
</dbReference>
<evidence type="ECO:0000256" key="2">
    <source>
        <dbReference type="ARBA" id="ARBA00006706"/>
    </source>
</evidence>
<proteinExistence type="inferred from homology"/>
<keyword evidence="8" id="KW-1185">Reference proteome</keyword>
<evidence type="ECO:0000256" key="4">
    <source>
        <dbReference type="ARBA" id="ARBA00022723"/>
    </source>
</evidence>
<evidence type="ECO:0000313" key="7">
    <source>
        <dbReference type="EMBL" id="PMD69479.1"/>
    </source>
</evidence>
<dbReference type="PANTHER" id="PTHR12001">
    <property type="entry name" value="GERANYLGERANYL PYROPHOSPHATE SYNTHASE"/>
    <property type="match status" value="1"/>
</dbReference>
<evidence type="ECO:0000256" key="5">
    <source>
        <dbReference type="ARBA" id="ARBA00022842"/>
    </source>
</evidence>
<dbReference type="SUPFAM" id="SSF48576">
    <property type="entry name" value="Terpenoid synthases"/>
    <property type="match status" value="1"/>
</dbReference>
<dbReference type="AlphaFoldDB" id="A0A2N7ATG6"/>
<dbReference type="PROSITE" id="PS00444">
    <property type="entry name" value="POLYPRENYL_SYNTHASE_2"/>
    <property type="match status" value="1"/>
</dbReference>
<dbReference type="Gene3D" id="1.10.600.10">
    <property type="entry name" value="Farnesyl Diphosphate Synthase"/>
    <property type="match status" value="1"/>
</dbReference>
<dbReference type="Pfam" id="PF00348">
    <property type="entry name" value="polyprenyl_synt"/>
    <property type="match status" value="1"/>
</dbReference>
<dbReference type="GO" id="GO:0046872">
    <property type="term" value="F:metal ion binding"/>
    <property type="evidence" value="ECO:0007669"/>
    <property type="project" value="UniProtKB-KW"/>
</dbReference>
<dbReference type="PANTHER" id="PTHR12001:SF69">
    <property type="entry name" value="ALL TRANS-POLYPRENYL-DIPHOSPHATE SYNTHASE PDSS1"/>
    <property type="match status" value="1"/>
</dbReference>
<dbReference type="InterPro" id="IPR033749">
    <property type="entry name" value="Polyprenyl_synt_CS"/>
</dbReference>
<comment type="cofactor">
    <cofactor evidence="1">
        <name>Mg(2+)</name>
        <dbReference type="ChEBI" id="CHEBI:18420"/>
    </cofactor>
</comment>
<dbReference type="OrthoDB" id="9805316at2"/>
<evidence type="ECO:0000256" key="3">
    <source>
        <dbReference type="ARBA" id="ARBA00022679"/>
    </source>
</evidence>
<sequence length="323" mass="36156">MANSIWKSYPQLGEKLDLTTEFIHQQVKINNLEISSMIVDLTSGGKMLRPAFFLLFSEFGEEKKTTQELIPLAASLEILHVATLIHDDVIDDSPLRRSKPTLHTKYGSRNAIYAGDYLFTLYFELISKNLESNTDILRNALSMKKILIGELDQMLINFNVESTTEMYFKEISGKTAELFSLSATMGAVVSGGSQELIERCKKIGHNIGMAFQIIDDILDFGNSSQIGKPVHEDLKNGVYSLPYILGLEAGNKELIEILSKNSLNSEDDSRATNIIVDEGYLNKAKDIAKKYTDQAVSEIDELPENSSQRALKAIIKRLVNRIK</sequence>
<organism evidence="7 8">
    <name type="scientific">Companilactobacillus nuruki</name>
    <dbReference type="NCBI Taxonomy" id="1993540"/>
    <lineage>
        <taxon>Bacteria</taxon>
        <taxon>Bacillati</taxon>
        <taxon>Bacillota</taxon>
        <taxon>Bacilli</taxon>
        <taxon>Lactobacillales</taxon>
        <taxon>Lactobacillaceae</taxon>
        <taxon>Companilactobacillus</taxon>
    </lineage>
</organism>
<name>A0A2N7ATG6_9LACO</name>
<comment type="similarity">
    <text evidence="2 6">Belongs to the FPP/GGPP synthase family.</text>
</comment>
<dbReference type="InterPro" id="IPR008949">
    <property type="entry name" value="Isoprenoid_synthase_dom_sf"/>
</dbReference>
<dbReference type="GO" id="GO:0004659">
    <property type="term" value="F:prenyltransferase activity"/>
    <property type="evidence" value="ECO:0007669"/>
    <property type="project" value="InterPro"/>
</dbReference>
<keyword evidence="3 6" id="KW-0808">Transferase</keyword>
<keyword evidence="4" id="KW-0479">Metal-binding</keyword>
<dbReference type="SFLD" id="SFLDS00005">
    <property type="entry name" value="Isoprenoid_Synthase_Type_I"/>
    <property type="match status" value="1"/>
</dbReference>
<keyword evidence="5" id="KW-0460">Magnesium</keyword>
<dbReference type="CDD" id="cd00685">
    <property type="entry name" value="Trans_IPPS_HT"/>
    <property type="match status" value="1"/>
</dbReference>
<dbReference type="RefSeq" id="WP_102196405.1">
    <property type="nucleotide sequence ID" value="NZ_NIPR01000028.1"/>
</dbReference>
<protein>
    <submittedName>
        <fullName evidence="7">Polyprenyl synthetase</fullName>
    </submittedName>
</protein>
<evidence type="ECO:0000313" key="8">
    <source>
        <dbReference type="Proteomes" id="UP000235649"/>
    </source>
</evidence>
<gene>
    <name evidence="7" type="ORF">CBP76_08135</name>
</gene>
<comment type="caution">
    <text evidence="7">The sequence shown here is derived from an EMBL/GenBank/DDBJ whole genome shotgun (WGS) entry which is preliminary data.</text>
</comment>
<evidence type="ECO:0000256" key="1">
    <source>
        <dbReference type="ARBA" id="ARBA00001946"/>
    </source>
</evidence>
<dbReference type="EMBL" id="NIPR01000028">
    <property type="protein sequence ID" value="PMD69479.1"/>
    <property type="molecule type" value="Genomic_DNA"/>
</dbReference>
<accession>A0A2N7ATG6</accession>
<dbReference type="InterPro" id="IPR000092">
    <property type="entry name" value="Polyprenyl_synt"/>
</dbReference>